<dbReference type="PANTHER" id="PTHR47326">
    <property type="entry name" value="TRANSPOSABLE ELEMENT TC3 TRANSPOSASE-LIKE PROTEIN"/>
    <property type="match status" value="1"/>
</dbReference>
<feature type="domain" description="DUF4817" evidence="3">
    <location>
        <begin position="133"/>
        <end position="185"/>
    </location>
</feature>
<feature type="compositionally biased region" description="Polar residues" evidence="2">
    <location>
        <begin position="23"/>
        <end position="43"/>
    </location>
</feature>
<protein>
    <recommendedName>
        <fullName evidence="3">DUF4817 domain-containing protein</fullName>
    </recommendedName>
</protein>
<proteinExistence type="predicted"/>
<evidence type="ECO:0000256" key="2">
    <source>
        <dbReference type="SAM" id="MobiDB-lite"/>
    </source>
</evidence>
<comment type="caution">
    <text evidence="4">The sequence shown here is derived from an EMBL/GenBank/DDBJ whole genome shotgun (WGS) entry which is preliminary data.</text>
</comment>
<organism evidence="4 5">
    <name type="scientific">Orchesella dallaii</name>
    <dbReference type="NCBI Taxonomy" id="48710"/>
    <lineage>
        <taxon>Eukaryota</taxon>
        <taxon>Metazoa</taxon>
        <taxon>Ecdysozoa</taxon>
        <taxon>Arthropoda</taxon>
        <taxon>Hexapoda</taxon>
        <taxon>Collembola</taxon>
        <taxon>Entomobryomorpha</taxon>
        <taxon>Entomobryoidea</taxon>
        <taxon>Orchesellidae</taxon>
        <taxon>Orchesellinae</taxon>
        <taxon>Orchesella</taxon>
    </lineage>
</organism>
<gene>
    <name evidence="4" type="ORF">ODALV1_LOCUS11104</name>
</gene>
<evidence type="ECO:0000313" key="5">
    <source>
        <dbReference type="Proteomes" id="UP001642540"/>
    </source>
</evidence>
<sequence>MSDPEATSQGDSIEIERPIASLVENNDGNCGTSGNQGDLNESSGNREDLLNAETAVDDAAGNVDFNMPGDDDVEDGVMIGVEIFEESDLDTDIENKLQLYSVDATVDSTDAVIAVVKPNSKHKRKDQREARLSLEERVKCIRMCSRYNNYADAQKAWRQKYGVEPPCRKTLSTLDKKFEKTGSVADLVRCGRPKTTRTEATIAKVEEAVKRDPSKSIRSLSKELGITQASVHRIKKDFEDKKNTLKTENRKLKEKLNEALKRIVLLERKVAQASSATTENNFPVGTTIQSGGVETLFITSNADSSGNTFTTQLDGHQSGSNLPTIIALNSSSSGSQISMPSVLRLQHPGQEVVHIITIPQASSSHQLLSIDDSSSVQLSVANDNVTTSQVTNFQTPIYSMAHDTFTRL</sequence>
<dbReference type="InterPro" id="IPR032135">
    <property type="entry name" value="DUF4817"/>
</dbReference>
<evidence type="ECO:0000313" key="4">
    <source>
        <dbReference type="EMBL" id="CAL8102290.1"/>
    </source>
</evidence>
<dbReference type="Pfam" id="PF16087">
    <property type="entry name" value="DUF4817"/>
    <property type="match status" value="1"/>
</dbReference>
<dbReference type="Proteomes" id="UP001642540">
    <property type="component" value="Unassembled WGS sequence"/>
</dbReference>
<reference evidence="4 5" key="1">
    <citation type="submission" date="2024-08" db="EMBL/GenBank/DDBJ databases">
        <authorList>
            <person name="Cucini C."/>
            <person name="Frati F."/>
        </authorList>
    </citation>
    <scope>NUCLEOTIDE SEQUENCE [LARGE SCALE GENOMIC DNA]</scope>
</reference>
<evidence type="ECO:0000259" key="3">
    <source>
        <dbReference type="Pfam" id="PF16087"/>
    </source>
</evidence>
<feature type="region of interest" description="Disordered" evidence="2">
    <location>
        <begin position="1"/>
        <end position="49"/>
    </location>
</feature>
<dbReference type="PANTHER" id="PTHR47326:SF1">
    <property type="entry name" value="HTH PSQ-TYPE DOMAIN-CONTAINING PROTEIN"/>
    <property type="match status" value="1"/>
</dbReference>
<name>A0ABP1QGG3_9HEXA</name>
<evidence type="ECO:0000256" key="1">
    <source>
        <dbReference type="SAM" id="Coils"/>
    </source>
</evidence>
<accession>A0ABP1QGG3</accession>
<feature type="compositionally biased region" description="Polar residues" evidence="2">
    <location>
        <begin position="1"/>
        <end position="11"/>
    </location>
</feature>
<keyword evidence="5" id="KW-1185">Reference proteome</keyword>
<dbReference type="EMBL" id="CAXLJM020000033">
    <property type="protein sequence ID" value="CAL8102290.1"/>
    <property type="molecule type" value="Genomic_DNA"/>
</dbReference>
<keyword evidence="1" id="KW-0175">Coiled coil</keyword>
<feature type="coiled-coil region" evidence="1">
    <location>
        <begin position="235"/>
        <end position="276"/>
    </location>
</feature>